<evidence type="ECO:0000256" key="3">
    <source>
        <dbReference type="ARBA" id="ARBA00022448"/>
    </source>
</evidence>
<keyword evidence="9" id="KW-0472">Membrane</keyword>
<evidence type="ECO:0000256" key="9">
    <source>
        <dbReference type="ARBA" id="ARBA00023136"/>
    </source>
</evidence>
<evidence type="ECO:0000313" key="13">
    <source>
        <dbReference type="Proteomes" id="UP000886752"/>
    </source>
</evidence>
<evidence type="ECO:0000256" key="5">
    <source>
        <dbReference type="ARBA" id="ARBA00022519"/>
    </source>
</evidence>
<reference evidence="12" key="1">
    <citation type="journal article" date="2021" name="PeerJ">
        <title>Extensive microbial diversity within the chicken gut microbiome revealed by metagenomics and culture.</title>
        <authorList>
            <person name="Gilroy R."/>
            <person name="Ravi A."/>
            <person name="Getino M."/>
            <person name="Pursley I."/>
            <person name="Horton D.L."/>
            <person name="Alikhan N.F."/>
            <person name="Baker D."/>
            <person name="Gharbi K."/>
            <person name="Hall N."/>
            <person name="Watson M."/>
            <person name="Adriaenssens E.M."/>
            <person name="Foster-Nyarko E."/>
            <person name="Jarju S."/>
            <person name="Secka A."/>
            <person name="Antonio M."/>
            <person name="Oren A."/>
            <person name="Chaudhuri R.R."/>
            <person name="La Ragione R."/>
            <person name="Hildebrand F."/>
            <person name="Pallen M.J."/>
        </authorList>
    </citation>
    <scope>NUCLEOTIDE SEQUENCE</scope>
    <source>
        <strain evidence="12">ChiHecec2B26-446</strain>
    </source>
</reference>
<keyword evidence="6" id="KW-0812">Transmembrane</keyword>
<dbReference type="Proteomes" id="UP000886752">
    <property type="component" value="Unassembled WGS sequence"/>
</dbReference>
<name>A0A9D1TPB1_9BACT</name>
<dbReference type="GO" id="GO:0015031">
    <property type="term" value="P:protein transport"/>
    <property type="evidence" value="ECO:0007669"/>
    <property type="project" value="UniProtKB-KW"/>
</dbReference>
<feature type="region of interest" description="Disordered" evidence="10">
    <location>
        <begin position="50"/>
        <end position="152"/>
    </location>
</feature>
<dbReference type="PRINTS" id="PR01374">
    <property type="entry name" value="TONBPROTEIN"/>
</dbReference>
<dbReference type="InterPro" id="IPR003538">
    <property type="entry name" value="TonB"/>
</dbReference>
<evidence type="ECO:0000256" key="2">
    <source>
        <dbReference type="ARBA" id="ARBA00006555"/>
    </source>
</evidence>
<evidence type="ECO:0000256" key="1">
    <source>
        <dbReference type="ARBA" id="ARBA00004383"/>
    </source>
</evidence>
<evidence type="ECO:0000256" key="10">
    <source>
        <dbReference type="SAM" id="MobiDB-lite"/>
    </source>
</evidence>
<keyword evidence="7" id="KW-0653">Protein transport</keyword>
<comment type="similarity">
    <text evidence="2">Belongs to the TonB family.</text>
</comment>
<dbReference type="InterPro" id="IPR051045">
    <property type="entry name" value="TonB-dependent_transducer"/>
</dbReference>
<dbReference type="NCBIfam" id="TIGR01352">
    <property type="entry name" value="tonB_Cterm"/>
    <property type="match status" value="1"/>
</dbReference>
<evidence type="ECO:0000256" key="6">
    <source>
        <dbReference type="ARBA" id="ARBA00022692"/>
    </source>
</evidence>
<sequence length="231" mass="25534">MAFSRCTQALLFSVAVHGLIFGGSLFMAREEVKQTERVYRVALADFARPVREQPPLPPAPEPPRPETPKPPEPPKPEPPKPEPQKNIEPAKEQTKKISPRKSNRKPAKPKPVQPAPPPPPPVAAGPQARTIGGLSAYDSDTLDQRPGITRRALPDYPDRARRLNVEGQVMVQVVVDKKGMPRNGQVVRATPSGYFEDAALRAVKRMRFTPGKLKGQVVNTVVMIPFAFRLR</sequence>
<keyword evidence="4" id="KW-1003">Cell membrane</keyword>
<dbReference type="InterPro" id="IPR006260">
    <property type="entry name" value="TonB/TolA_C"/>
</dbReference>
<dbReference type="InterPro" id="IPR037682">
    <property type="entry name" value="TonB_C"/>
</dbReference>
<evidence type="ECO:0000256" key="4">
    <source>
        <dbReference type="ARBA" id="ARBA00022475"/>
    </source>
</evidence>
<dbReference type="GO" id="GO:0031992">
    <property type="term" value="F:energy transducer activity"/>
    <property type="evidence" value="ECO:0007669"/>
    <property type="project" value="InterPro"/>
</dbReference>
<evidence type="ECO:0000313" key="12">
    <source>
        <dbReference type="EMBL" id="HIW00485.1"/>
    </source>
</evidence>
<dbReference type="PANTHER" id="PTHR33446">
    <property type="entry name" value="PROTEIN TONB-RELATED"/>
    <property type="match status" value="1"/>
</dbReference>
<comment type="caution">
    <text evidence="12">The sequence shown here is derived from an EMBL/GenBank/DDBJ whole genome shotgun (WGS) entry which is preliminary data.</text>
</comment>
<dbReference type="Pfam" id="PF03544">
    <property type="entry name" value="TonB_C"/>
    <property type="match status" value="1"/>
</dbReference>
<evidence type="ECO:0000256" key="8">
    <source>
        <dbReference type="ARBA" id="ARBA00022989"/>
    </source>
</evidence>
<keyword evidence="3" id="KW-0813">Transport</keyword>
<dbReference type="SUPFAM" id="SSF74653">
    <property type="entry name" value="TolA/TonB C-terminal domain"/>
    <property type="match status" value="1"/>
</dbReference>
<feature type="compositionally biased region" description="Basic and acidic residues" evidence="10">
    <location>
        <begin position="63"/>
        <end position="95"/>
    </location>
</feature>
<dbReference type="EMBL" id="DXHV01000052">
    <property type="protein sequence ID" value="HIW00485.1"/>
    <property type="molecule type" value="Genomic_DNA"/>
</dbReference>
<feature type="compositionally biased region" description="Pro residues" evidence="10">
    <location>
        <begin position="52"/>
        <end position="62"/>
    </location>
</feature>
<dbReference type="AlphaFoldDB" id="A0A9D1TPB1"/>
<accession>A0A9D1TPB1</accession>
<feature type="compositionally biased region" description="Basic residues" evidence="10">
    <location>
        <begin position="97"/>
        <end position="108"/>
    </location>
</feature>
<dbReference type="GO" id="GO:0055085">
    <property type="term" value="P:transmembrane transport"/>
    <property type="evidence" value="ECO:0007669"/>
    <property type="project" value="InterPro"/>
</dbReference>
<keyword evidence="5" id="KW-0997">Cell inner membrane</keyword>
<organism evidence="12 13">
    <name type="scientific">Candidatus Desulfovibrio intestinipullorum</name>
    <dbReference type="NCBI Taxonomy" id="2838536"/>
    <lineage>
        <taxon>Bacteria</taxon>
        <taxon>Pseudomonadati</taxon>
        <taxon>Thermodesulfobacteriota</taxon>
        <taxon>Desulfovibrionia</taxon>
        <taxon>Desulfovibrionales</taxon>
        <taxon>Desulfovibrionaceae</taxon>
        <taxon>Desulfovibrio</taxon>
    </lineage>
</organism>
<evidence type="ECO:0000259" key="11">
    <source>
        <dbReference type="PROSITE" id="PS52015"/>
    </source>
</evidence>
<dbReference type="GO" id="GO:0030288">
    <property type="term" value="C:outer membrane-bounded periplasmic space"/>
    <property type="evidence" value="ECO:0007669"/>
    <property type="project" value="InterPro"/>
</dbReference>
<comment type="subcellular location">
    <subcellularLocation>
        <location evidence="1">Cell inner membrane</location>
        <topology evidence="1">Single-pass membrane protein</topology>
        <orientation evidence="1">Periplasmic side</orientation>
    </subcellularLocation>
</comment>
<gene>
    <name evidence="12" type="ORF">H9894_04775</name>
</gene>
<feature type="compositionally biased region" description="Pro residues" evidence="10">
    <location>
        <begin position="109"/>
        <end position="123"/>
    </location>
</feature>
<protein>
    <submittedName>
        <fullName evidence="12">Energy transducer TonB</fullName>
    </submittedName>
</protein>
<dbReference type="GO" id="GO:0015891">
    <property type="term" value="P:siderophore transport"/>
    <property type="evidence" value="ECO:0007669"/>
    <property type="project" value="InterPro"/>
</dbReference>
<dbReference type="GO" id="GO:0005886">
    <property type="term" value="C:plasma membrane"/>
    <property type="evidence" value="ECO:0007669"/>
    <property type="project" value="UniProtKB-SubCell"/>
</dbReference>
<proteinExistence type="inferred from homology"/>
<feature type="domain" description="TonB C-terminal" evidence="11">
    <location>
        <begin position="141"/>
        <end position="231"/>
    </location>
</feature>
<keyword evidence="8" id="KW-1133">Transmembrane helix</keyword>
<evidence type="ECO:0000256" key="7">
    <source>
        <dbReference type="ARBA" id="ARBA00022927"/>
    </source>
</evidence>
<reference evidence="12" key="2">
    <citation type="submission" date="2021-04" db="EMBL/GenBank/DDBJ databases">
        <authorList>
            <person name="Gilroy R."/>
        </authorList>
    </citation>
    <scope>NUCLEOTIDE SEQUENCE</scope>
    <source>
        <strain evidence="12">ChiHecec2B26-446</strain>
    </source>
</reference>
<dbReference type="PROSITE" id="PS52015">
    <property type="entry name" value="TONB_CTD"/>
    <property type="match status" value="1"/>
</dbReference>
<dbReference type="Gene3D" id="3.30.1150.10">
    <property type="match status" value="1"/>
</dbReference>